<proteinExistence type="predicted"/>
<dbReference type="Proteomes" id="UP000326061">
    <property type="component" value="Chromosome"/>
</dbReference>
<keyword evidence="2" id="KW-1185">Reference proteome</keyword>
<reference evidence="2" key="1">
    <citation type="submission" date="2019-06" db="EMBL/GenBank/DDBJ databases">
        <title>Sulfurimonas gotlandica sp. nov., a chemoautotrophic and psychrotolerant epsilonproteobacterium isolated from a pelagic redoxcline, and an emended description of the genus Sulfurimonas.</title>
        <authorList>
            <person name="Wang S."/>
            <person name="Jiang L."/>
            <person name="Shao Z."/>
        </authorList>
    </citation>
    <scope>NUCLEOTIDE SEQUENCE [LARGE SCALE GENOMIC DNA]</scope>
    <source>
        <strain evidence="2">1-1N</strain>
    </source>
</reference>
<protein>
    <recommendedName>
        <fullName evidence="3">Peptidase propeptide and YPEB domain-containing protein</fullName>
    </recommendedName>
</protein>
<accession>A0AAJ4DLP5</accession>
<gene>
    <name evidence="1" type="ORF">FJR47_00325</name>
</gene>
<sequence length="107" mass="12417">MKIFILWMIPFVLFASGQTMSVLDTLYFNKADKQLFKLKYQQKARMNQLSNIDKEEARAIIKESTQQETQGIKLTTSGKYLIYRASTKDYNLVINALDGTLMQKEPK</sequence>
<evidence type="ECO:0008006" key="3">
    <source>
        <dbReference type="Google" id="ProtNLM"/>
    </source>
</evidence>
<dbReference type="AlphaFoldDB" id="A0AAJ4DLP5"/>
<dbReference type="RefSeq" id="WP_152298514.1">
    <property type="nucleotide sequence ID" value="NZ_CP041166.1"/>
</dbReference>
<dbReference type="KEGG" id="suln:FJR47_00325"/>
<evidence type="ECO:0000313" key="1">
    <source>
        <dbReference type="EMBL" id="QFR42443.1"/>
    </source>
</evidence>
<name>A0AAJ4DLP5_9BACT</name>
<dbReference type="EMBL" id="CP041166">
    <property type="protein sequence ID" value="QFR42443.1"/>
    <property type="molecule type" value="Genomic_DNA"/>
</dbReference>
<organism evidence="1 2">
    <name type="scientific">Sulfurimonas xiamenensis</name>
    <dbReference type="NCBI Taxonomy" id="2590021"/>
    <lineage>
        <taxon>Bacteria</taxon>
        <taxon>Pseudomonadati</taxon>
        <taxon>Campylobacterota</taxon>
        <taxon>Epsilonproteobacteria</taxon>
        <taxon>Campylobacterales</taxon>
        <taxon>Sulfurimonadaceae</taxon>
        <taxon>Sulfurimonas</taxon>
    </lineage>
</organism>
<evidence type="ECO:0000313" key="2">
    <source>
        <dbReference type="Proteomes" id="UP000326061"/>
    </source>
</evidence>